<sequence>MRLLTFDLFHQLTFFPSWFPVNSYLVEDEEALTLIDCALPFSSRGIVQAAEQLGKPITRIVLTHPHSDHVGALDVVKQKFRDAAVIVSRRDARLLAGKTDLDPDEPQMPIRGGIPKGVKTIPDQLVQDGDTIGSLQVVSCPGHTPGHMALFDKRSGALFAGDAFQTRAGIAVSGQIRPLFPFPALATWNKKAACVSARKLSQLKPRYLAVGHGNVLEYPEQAMARALTQAEQKLGMMDHA</sequence>
<dbReference type="PANTHER" id="PTHR42951:SF9">
    <property type="entry name" value="METAL-DEPENDENT HYDROLASE"/>
    <property type="match status" value="1"/>
</dbReference>
<dbReference type="AlphaFoldDB" id="A0AAU8IGE2"/>
<dbReference type="InterPro" id="IPR001279">
    <property type="entry name" value="Metallo-B-lactamas"/>
</dbReference>
<proteinExistence type="predicted"/>
<accession>A0AAU8IGE2</accession>
<dbReference type="RefSeq" id="WP_353948673.1">
    <property type="nucleotide sequence ID" value="NZ_CP159510.1"/>
</dbReference>
<dbReference type="CDD" id="cd07721">
    <property type="entry name" value="yflN-like_MBL-fold"/>
    <property type="match status" value="1"/>
</dbReference>
<dbReference type="EMBL" id="CP159510">
    <property type="protein sequence ID" value="XCJ17427.1"/>
    <property type="molecule type" value="Genomic_DNA"/>
</dbReference>
<evidence type="ECO:0000313" key="2">
    <source>
        <dbReference type="EMBL" id="XCJ17427.1"/>
    </source>
</evidence>
<dbReference type="PANTHER" id="PTHR42951">
    <property type="entry name" value="METALLO-BETA-LACTAMASE DOMAIN-CONTAINING"/>
    <property type="match status" value="1"/>
</dbReference>
<gene>
    <name evidence="2" type="ORF">ABNN70_02555</name>
</gene>
<evidence type="ECO:0000259" key="1">
    <source>
        <dbReference type="SMART" id="SM00849"/>
    </source>
</evidence>
<dbReference type="InterPro" id="IPR036866">
    <property type="entry name" value="RibonucZ/Hydroxyglut_hydro"/>
</dbReference>
<dbReference type="Gene3D" id="3.60.15.10">
    <property type="entry name" value="Ribonuclease Z/Hydroxyacylglutathione hydrolase-like"/>
    <property type="match status" value="1"/>
</dbReference>
<protein>
    <submittedName>
        <fullName evidence="2">MBL fold metallo-hydrolase</fullName>
    </submittedName>
</protein>
<feature type="domain" description="Metallo-beta-lactamase" evidence="1">
    <location>
        <begin position="20"/>
        <end position="212"/>
    </location>
</feature>
<dbReference type="InterPro" id="IPR050855">
    <property type="entry name" value="NDM-1-like"/>
</dbReference>
<dbReference type="Pfam" id="PF00753">
    <property type="entry name" value="Lactamase_B"/>
    <property type="match status" value="1"/>
</dbReference>
<name>A0AAU8IGE2_9BACL</name>
<dbReference type="SMART" id="SM00849">
    <property type="entry name" value="Lactamase_B"/>
    <property type="match status" value="1"/>
</dbReference>
<dbReference type="SUPFAM" id="SSF56281">
    <property type="entry name" value="Metallo-hydrolase/oxidoreductase"/>
    <property type="match status" value="1"/>
</dbReference>
<organism evidence="2">
    <name type="scientific">Sporolactobacillus sp. Y61</name>
    <dbReference type="NCBI Taxonomy" id="3160863"/>
    <lineage>
        <taxon>Bacteria</taxon>
        <taxon>Bacillati</taxon>
        <taxon>Bacillota</taxon>
        <taxon>Bacilli</taxon>
        <taxon>Bacillales</taxon>
        <taxon>Sporolactobacillaceae</taxon>
        <taxon>Sporolactobacillus</taxon>
    </lineage>
</organism>
<reference evidence="2" key="1">
    <citation type="submission" date="2024-06" db="EMBL/GenBank/DDBJ databases">
        <authorList>
            <person name="Fan A."/>
            <person name="Zhang F.Y."/>
            <person name="Zhang L."/>
        </authorList>
    </citation>
    <scope>NUCLEOTIDE SEQUENCE</scope>
    <source>
        <strain evidence="2">Y61</strain>
    </source>
</reference>